<reference evidence="1" key="1">
    <citation type="journal article" date="1997" name="Proc. Natl. Acad. Sci. U.S.A.">
        <title>Experimental surgery to create subgenomes of Bacillus subtilis 168.</title>
        <authorList>
            <person name="Itaya M."/>
            <person name="Tanaka T."/>
        </authorList>
    </citation>
    <scope>NUCLEOTIDE SEQUENCE</scope>
    <source>
        <strain evidence="1">IAM 11631</strain>
        <plasmid evidence="1">pLS32</plasmid>
    </source>
</reference>
<dbReference type="RefSeq" id="WP_013603296.1">
    <property type="nucleotide sequence ID" value="NC_015149.1"/>
</dbReference>
<organism evidence="1">
    <name type="scientific">Bacillus subtilis subsp. natto</name>
    <dbReference type="NCBI Taxonomy" id="86029"/>
    <lineage>
        <taxon>Bacteria</taxon>
        <taxon>Bacillati</taxon>
        <taxon>Bacillota</taxon>
        <taxon>Bacilli</taxon>
        <taxon>Bacillales</taxon>
        <taxon>Bacillaceae</taxon>
        <taxon>Bacillus</taxon>
    </lineage>
</organism>
<evidence type="ECO:0000313" key="1">
    <source>
        <dbReference type="EMBL" id="BAJ77016.1"/>
    </source>
</evidence>
<sequence>MFKYGLEAECHNAVIKGKDGKGHIDFYLAKYVTFKLIERDPFIKPIEILNFIWKHYYPGEITRFLNNATKHYGDRGEVERNYIKYFFQRIGRPIFQEIVVRNLVNSCLMFWFEIPSSKEDRNSKIDGTVLHLKDSNISIPLQIKNHRHMDSKDQKEKQEQIKCYGRPAEYLEVHFFNDDMVNGELYWIEGDIKVLFTNRGLDKTSIQSFETKILKEMAKKAENQFTFSKAQI</sequence>
<dbReference type="AlphaFoldDB" id="E9RJC1"/>
<accession>E9RJC1</accession>
<proteinExistence type="predicted"/>
<protein>
    <submittedName>
        <fullName evidence="1">Uncharacterized protein</fullName>
    </submittedName>
</protein>
<reference evidence="1" key="2">
    <citation type="submission" date="2011-02" db="EMBL/GenBank/DDBJ databases">
        <title>Genetic factors for stable replication of pLS32 in Bacillus subtilis.</title>
        <authorList>
            <person name="Itaya M."/>
        </authorList>
    </citation>
    <scope>NUCLEOTIDE SEQUENCE</scope>
    <source>
        <strain evidence="1">IAM 11631</strain>
        <plasmid evidence="1">pLS32</plasmid>
    </source>
</reference>
<dbReference type="EMBL" id="AB615353">
    <property type="protein sequence ID" value="BAJ77016.1"/>
    <property type="molecule type" value="Genomic_DNA"/>
</dbReference>
<name>E9RJC1_BACNA</name>
<geneLocation type="plasmid" evidence="1">
    <name>pLS32</name>
</geneLocation>
<keyword evidence="1" id="KW-0614">Plasmid</keyword>